<keyword evidence="1" id="KW-0472">Membrane</keyword>
<dbReference type="Pfam" id="PF06713">
    <property type="entry name" value="bPH_4"/>
    <property type="match status" value="1"/>
</dbReference>
<comment type="caution">
    <text evidence="3">The sequence shown here is derived from an EMBL/GenBank/DDBJ whole genome shotgun (WGS) entry which is preliminary data.</text>
</comment>
<evidence type="ECO:0000313" key="4">
    <source>
        <dbReference type="Proteomes" id="UP001242368"/>
    </source>
</evidence>
<dbReference type="EMBL" id="JAUFQU010000001">
    <property type="protein sequence ID" value="MDN3708196.1"/>
    <property type="molecule type" value="Genomic_DNA"/>
</dbReference>
<organism evidence="3 4">
    <name type="scientific">Paenimyroides ceti</name>
    <dbReference type="NCBI Taxonomy" id="395087"/>
    <lineage>
        <taxon>Bacteria</taxon>
        <taxon>Pseudomonadati</taxon>
        <taxon>Bacteroidota</taxon>
        <taxon>Flavobacteriia</taxon>
        <taxon>Flavobacteriales</taxon>
        <taxon>Flavobacteriaceae</taxon>
        <taxon>Paenimyroides</taxon>
    </lineage>
</organism>
<protein>
    <submittedName>
        <fullName evidence="3">PH domain-containing protein</fullName>
    </submittedName>
</protein>
<proteinExistence type="predicted"/>
<evidence type="ECO:0000313" key="3">
    <source>
        <dbReference type="EMBL" id="MDN3708196.1"/>
    </source>
</evidence>
<keyword evidence="1" id="KW-0812">Transmembrane</keyword>
<feature type="domain" description="Uncharacterized protein YyaB-like PH" evidence="2">
    <location>
        <begin position="60"/>
        <end position="134"/>
    </location>
</feature>
<sequence length="143" mass="16688">MKFKTRKEGFYQMLTLFFCLFVIGTLIIGFRSDIFLSDILVIMGSFVLIVALMSLLVAYTYYRIENGFFFYRSGFLSGKIAIERIREIVVGKTLWAGNKPAMASKGLIIKYDKYEELYISPYTNEQFVTEILKHKPDIKIVRY</sequence>
<reference evidence="4" key="1">
    <citation type="journal article" date="2019" name="Int. J. Syst. Evol. Microbiol.">
        <title>The Global Catalogue of Microorganisms (GCM) 10K type strain sequencing project: providing services to taxonomists for standard genome sequencing and annotation.</title>
        <authorList>
            <consortium name="The Broad Institute Genomics Platform"/>
            <consortium name="The Broad Institute Genome Sequencing Center for Infectious Disease"/>
            <person name="Wu L."/>
            <person name="Ma J."/>
        </authorList>
    </citation>
    <scope>NUCLEOTIDE SEQUENCE [LARGE SCALE GENOMIC DNA]</scope>
    <source>
        <strain evidence="4">CECT 7184</strain>
    </source>
</reference>
<feature type="transmembrane region" description="Helical" evidence="1">
    <location>
        <begin position="9"/>
        <end position="28"/>
    </location>
</feature>
<keyword evidence="4" id="KW-1185">Reference proteome</keyword>
<dbReference type="InterPro" id="IPR009589">
    <property type="entry name" value="PH_YyaB-like"/>
</dbReference>
<accession>A0ABT8CW20</accession>
<keyword evidence="1" id="KW-1133">Transmembrane helix</keyword>
<dbReference type="Proteomes" id="UP001242368">
    <property type="component" value="Unassembled WGS sequence"/>
</dbReference>
<dbReference type="RefSeq" id="WP_290364076.1">
    <property type="nucleotide sequence ID" value="NZ_JAUFQU010000001.1"/>
</dbReference>
<feature type="transmembrane region" description="Helical" evidence="1">
    <location>
        <begin position="34"/>
        <end position="62"/>
    </location>
</feature>
<evidence type="ECO:0000259" key="2">
    <source>
        <dbReference type="Pfam" id="PF06713"/>
    </source>
</evidence>
<name>A0ABT8CW20_9FLAO</name>
<evidence type="ECO:0000256" key="1">
    <source>
        <dbReference type="SAM" id="Phobius"/>
    </source>
</evidence>
<gene>
    <name evidence="3" type="ORF">QW060_13880</name>
</gene>